<evidence type="ECO:0000313" key="3">
    <source>
        <dbReference type="Proteomes" id="UP000837857"/>
    </source>
</evidence>
<dbReference type="EMBL" id="OW152817">
    <property type="protein sequence ID" value="CAH2069167.1"/>
    <property type="molecule type" value="Genomic_DNA"/>
</dbReference>
<evidence type="ECO:0000313" key="2">
    <source>
        <dbReference type="EMBL" id="CAH2069167.1"/>
    </source>
</evidence>
<keyword evidence="3" id="KW-1185">Reference proteome</keyword>
<proteinExistence type="predicted"/>
<reference evidence="2" key="1">
    <citation type="submission" date="2022-03" db="EMBL/GenBank/DDBJ databases">
        <authorList>
            <person name="Martin H S."/>
        </authorList>
    </citation>
    <scope>NUCLEOTIDE SEQUENCE</scope>
</reference>
<dbReference type="Proteomes" id="UP000837857">
    <property type="component" value="Chromosome 5"/>
</dbReference>
<feature type="non-terminal residue" evidence="2">
    <location>
        <position position="77"/>
    </location>
</feature>
<feature type="region of interest" description="Disordered" evidence="1">
    <location>
        <begin position="1"/>
        <end position="26"/>
    </location>
</feature>
<organism evidence="2 3">
    <name type="scientific">Iphiclides podalirius</name>
    <name type="common">scarce swallowtail</name>
    <dbReference type="NCBI Taxonomy" id="110791"/>
    <lineage>
        <taxon>Eukaryota</taxon>
        <taxon>Metazoa</taxon>
        <taxon>Ecdysozoa</taxon>
        <taxon>Arthropoda</taxon>
        <taxon>Hexapoda</taxon>
        <taxon>Insecta</taxon>
        <taxon>Pterygota</taxon>
        <taxon>Neoptera</taxon>
        <taxon>Endopterygota</taxon>
        <taxon>Lepidoptera</taxon>
        <taxon>Glossata</taxon>
        <taxon>Ditrysia</taxon>
        <taxon>Papilionoidea</taxon>
        <taxon>Papilionidae</taxon>
        <taxon>Papilioninae</taxon>
        <taxon>Iphiclides</taxon>
    </lineage>
</organism>
<accession>A0ABN8IXM2</accession>
<gene>
    <name evidence="2" type="ORF">IPOD504_LOCUS14769</name>
</gene>
<name>A0ABN8IXM2_9NEOP</name>
<evidence type="ECO:0000256" key="1">
    <source>
        <dbReference type="SAM" id="MobiDB-lite"/>
    </source>
</evidence>
<protein>
    <submittedName>
        <fullName evidence="2">Uncharacterized protein</fullName>
    </submittedName>
</protein>
<sequence length="77" mass="8758">MIKTIYSPVTRQLDTSDKSTRSAVEATAPRDCSLRLKLYESSPFQHKLELSMGHRRAEFPLAARGYDSRKATVHLHV</sequence>